<accession>A0ABQ4NGU9</accession>
<proteinExistence type="predicted"/>
<name>A0ABQ4NGU9_9RHOB</name>
<feature type="transmembrane region" description="Helical" evidence="1">
    <location>
        <begin position="73"/>
        <end position="97"/>
    </location>
</feature>
<keyword evidence="3" id="KW-1185">Reference proteome</keyword>
<keyword evidence="1" id="KW-1133">Transmembrane helix</keyword>
<keyword evidence="1" id="KW-0812">Transmembrane</keyword>
<keyword evidence="1" id="KW-0472">Membrane</keyword>
<protein>
    <recommendedName>
        <fullName evidence="4">DUF898 domain-containing protein</fullName>
    </recommendedName>
</protein>
<comment type="caution">
    <text evidence="2">The sequence shown here is derived from an EMBL/GenBank/DDBJ whole genome shotgun (WGS) entry which is preliminary data.</text>
</comment>
<feature type="transmembrane region" description="Helical" evidence="1">
    <location>
        <begin position="25"/>
        <end position="43"/>
    </location>
</feature>
<dbReference type="EMBL" id="BPFH01000001">
    <property type="protein sequence ID" value="GIT93651.1"/>
    <property type="molecule type" value="Genomic_DNA"/>
</dbReference>
<dbReference type="InterPro" id="IPR010295">
    <property type="entry name" value="DUF898"/>
</dbReference>
<feature type="transmembrane region" description="Helical" evidence="1">
    <location>
        <begin position="148"/>
        <end position="170"/>
    </location>
</feature>
<feature type="transmembrane region" description="Helical" evidence="1">
    <location>
        <begin position="325"/>
        <end position="355"/>
    </location>
</feature>
<sequence>MTSEGTSLDQMDGRVAGSRSQLFDLVVKTTGLTVLTLGVYSFWARTRVRRWLWSALRVGGTPFEYVGQPLEKLMGFVVAAVIVAVYLGLVTMVLIFASLNIWGSPGPGTAASFALLLPVYWFAQYRGMRYLLNHTRWRGISFSMAPGAWRYAGLAMLWTTLSILSLGLLWPVRTQRLWRFRAERSFYGDDHFRLGLRARNLFAPFLPAWVGAISCGLLAYAGLQDGGEGLLAILAFAVPATGIAWVHWRVASYERLVSSLGFAGAVSLAVRVRTGRVIGIHIGGWITVGIVLIILSIALTVGFGAALGSQLERLDAETLTSSDPWIFLVVGLLVYLTFFLGRGALRLVFVTYPLIKHIGSSLHLRGAAEVNAVRAGKTHHMADADGFANLFDLGSGI</sequence>
<evidence type="ECO:0000313" key="2">
    <source>
        <dbReference type="EMBL" id="GIT93651.1"/>
    </source>
</evidence>
<reference evidence="2 3" key="1">
    <citation type="submission" date="2021-05" db="EMBL/GenBank/DDBJ databases">
        <title>Bacteria Genome sequencing.</title>
        <authorList>
            <person name="Takabe Y."/>
            <person name="Nakajima Y."/>
            <person name="Suzuki S."/>
            <person name="Shiozaki T."/>
        </authorList>
    </citation>
    <scope>NUCLEOTIDE SEQUENCE [LARGE SCALE GENOMIC DNA]</scope>
    <source>
        <strain evidence="2 3">AI_62</strain>
    </source>
</reference>
<feature type="transmembrane region" description="Helical" evidence="1">
    <location>
        <begin position="109"/>
        <end position="127"/>
    </location>
</feature>
<feature type="transmembrane region" description="Helical" evidence="1">
    <location>
        <begin position="230"/>
        <end position="250"/>
    </location>
</feature>
<organism evidence="2 3">
    <name type="scientific">Jannaschia pagri</name>
    <dbReference type="NCBI Taxonomy" id="2829797"/>
    <lineage>
        <taxon>Bacteria</taxon>
        <taxon>Pseudomonadati</taxon>
        <taxon>Pseudomonadota</taxon>
        <taxon>Alphaproteobacteria</taxon>
        <taxon>Rhodobacterales</taxon>
        <taxon>Roseobacteraceae</taxon>
        <taxon>Jannaschia</taxon>
    </lineage>
</organism>
<feature type="transmembrane region" description="Helical" evidence="1">
    <location>
        <begin position="256"/>
        <end position="272"/>
    </location>
</feature>
<dbReference type="Pfam" id="PF05987">
    <property type="entry name" value="DUF898"/>
    <property type="match status" value="1"/>
</dbReference>
<evidence type="ECO:0008006" key="4">
    <source>
        <dbReference type="Google" id="ProtNLM"/>
    </source>
</evidence>
<feature type="transmembrane region" description="Helical" evidence="1">
    <location>
        <begin position="201"/>
        <end position="223"/>
    </location>
</feature>
<dbReference type="Proteomes" id="UP000786693">
    <property type="component" value="Unassembled WGS sequence"/>
</dbReference>
<gene>
    <name evidence="2" type="ORF">JANAI62_02740</name>
</gene>
<feature type="transmembrane region" description="Helical" evidence="1">
    <location>
        <begin position="284"/>
        <end position="305"/>
    </location>
</feature>
<evidence type="ECO:0000256" key="1">
    <source>
        <dbReference type="SAM" id="Phobius"/>
    </source>
</evidence>
<evidence type="ECO:0000313" key="3">
    <source>
        <dbReference type="Proteomes" id="UP000786693"/>
    </source>
</evidence>
<dbReference type="RefSeq" id="WP_220747174.1">
    <property type="nucleotide sequence ID" value="NZ_BPFH01000001.1"/>
</dbReference>